<organism evidence="3 4">
    <name type="scientific">Jaminaea rosea</name>
    <dbReference type="NCBI Taxonomy" id="1569628"/>
    <lineage>
        <taxon>Eukaryota</taxon>
        <taxon>Fungi</taxon>
        <taxon>Dikarya</taxon>
        <taxon>Basidiomycota</taxon>
        <taxon>Ustilaginomycotina</taxon>
        <taxon>Exobasidiomycetes</taxon>
        <taxon>Microstromatales</taxon>
        <taxon>Microstromatales incertae sedis</taxon>
        <taxon>Jaminaea</taxon>
    </lineage>
</organism>
<dbReference type="RefSeq" id="XP_025364032.1">
    <property type="nucleotide sequence ID" value="XM_025504119.1"/>
</dbReference>
<protein>
    <recommendedName>
        <fullName evidence="2">RlpA-like protein double-psi beta-barrel domain-containing protein</fullName>
    </recommendedName>
</protein>
<dbReference type="CDD" id="cd22191">
    <property type="entry name" value="DPBB_RlpA_EXP_N-like"/>
    <property type="match status" value="1"/>
</dbReference>
<dbReference type="OrthoDB" id="406505at2759"/>
<dbReference type="STRING" id="1569628.A0A316UVV4"/>
<reference evidence="3 4" key="1">
    <citation type="journal article" date="2018" name="Mol. Biol. Evol.">
        <title>Broad Genomic Sampling Reveals a Smut Pathogenic Ancestry of the Fungal Clade Ustilaginomycotina.</title>
        <authorList>
            <person name="Kijpornyongpan T."/>
            <person name="Mondo S.J."/>
            <person name="Barry K."/>
            <person name="Sandor L."/>
            <person name="Lee J."/>
            <person name="Lipzen A."/>
            <person name="Pangilinan J."/>
            <person name="LaButti K."/>
            <person name="Hainaut M."/>
            <person name="Henrissat B."/>
            <person name="Grigoriev I.V."/>
            <person name="Spatafora J.W."/>
            <person name="Aime M.C."/>
        </authorList>
    </citation>
    <scope>NUCLEOTIDE SEQUENCE [LARGE SCALE GENOMIC DNA]</scope>
    <source>
        <strain evidence="3 4">MCA 5214</strain>
    </source>
</reference>
<dbReference type="PANTHER" id="PTHR31836">
    <property type="match status" value="1"/>
</dbReference>
<feature type="non-terminal residue" evidence="3">
    <location>
        <position position="1"/>
    </location>
</feature>
<evidence type="ECO:0000313" key="3">
    <source>
        <dbReference type="EMBL" id="PWN29420.1"/>
    </source>
</evidence>
<keyword evidence="1" id="KW-0732">Signal</keyword>
<evidence type="ECO:0000313" key="4">
    <source>
        <dbReference type="Proteomes" id="UP000245884"/>
    </source>
</evidence>
<dbReference type="GeneID" id="37025942"/>
<dbReference type="Proteomes" id="UP000245884">
    <property type="component" value="Unassembled WGS sequence"/>
</dbReference>
<name>A0A316UVV4_9BASI</name>
<dbReference type="Pfam" id="PF03330">
    <property type="entry name" value="DPBB_1"/>
    <property type="match status" value="1"/>
</dbReference>
<evidence type="ECO:0000259" key="2">
    <source>
        <dbReference type="Pfam" id="PF03330"/>
    </source>
</evidence>
<accession>A0A316UVV4</accession>
<feature type="domain" description="RlpA-like protein double-psi beta-barrel" evidence="2">
    <location>
        <begin position="1"/>
        <end position="84"/>
    </location>
</feature>
<sequence>GVATWYTGSQMNAPACGGGTPSDNDMVGAVSQNSPFKCHDRVTLSRGSKKVTVKVVDFCESCSPTHVDLSKAAFKKLASLGEGELHGLNWSM</sequence>
<dbReference type="InterPro" id="IPR036908">
    <property type="entry name" value="RlpA-like_sf"/>
</dbReference>
<dbReference type="SUPFAM" id="SSF50685">
    <property type="entry name" value="Barwin-like endoglucanases"/>
    <property type="match status" value="1"/>
</dbReference>
<dbReference type="Gene3D" id="2.40.40.10">
    <property type="entry name" value="RlpA-like domain"/>
    <property type="match status" value="1"/>
</dbReference>
<proteinExistence type="predicted"/>
<dbReference type="InterPro" id="IPR009009">
    <property type="entry name" value="RlpA-like_DPBB"/>
</dbReference>
<dbReference type="InterPro" id="IPR051477">
    <property type="entry name" value="Expansin_CellWall"/>
</dbReference>
<dbReference type="AlphaFoldDB" id="A0A316UVV4"/>
<dbReference type="PANTHER" id="PTHR31836:SF28">
    <property type="entry name" value="SRCR DOMAIN-CONTAINING PROTEIN-RELATED"/>
    <property type="match status" value="1"/>
</dbReference>
<keyword evidence="4" id="KW-1185">Reference proteome</keyword>
<dbReference type="EMBL" id="KZ819663">
    <property type="protein sequence ID" value="PWN29420.1"/>
    <property type="molecule type" value="Genomic_DNA"/>
</dbReference>
<gene>
    <name evidence="3" type="ORF">BDZ90DRAFT_211596</name>
</gene>
<evidence type="ECO:0000256" key="1">
    <source>
        <dbReference type="ARBA" id="ARBA00022729"/>
    </source>
</evidence>
<feature type="non-terminal residue" evidence="3">
    <location>
        <position position="92"/>
    </location>
</feature>